<dbReference type="InterPro" id="IPR036514">
    <property type="entry name" value="SGNH_hydro_sf"/>
</dbReference>
<dbReference type="InterPro" id="IPR051532">
    <property type="entry name" value="Ester_Hydrolysis_Enzymes"/>
</dbReference>
<feature type="domain" description="SGNH hydrolase-type esterase" evidence="2">
    <location>
        <begin position="39"/>
        <end position="194"/>
    </location>
</feature>
<dbReference type="AlphaFoldDB" id="A0A7D7RUZ9"/>
<dbReference type="PROSITE" id="PS51257">
    <property type="entry name" value="PROKAR_LIPOPROTEIN"/>
    <property type="match status" value="1"/>
</dbReference>
<sequence>MSAYSRRQFLALSAAVLLSACSRRTPAYTALPRGSRVLALGDSLTAGYGAAPEAAYPAQLARLTGWQVDNGGVSGDTSAQALARLPALLRAQPRLVLIGIGGNDFLRKLPEVDTRRHIGRLLESVQQVGSQPLLIAMPKIGLAAAFGHLSDHPLYAELAEQYRTPLLRDVWSEILADDSLKSDAIHANAAGYRLFAERLADFLKQQGFR</sequence>
<dbReference type="GO" id="GO:0006629">
    <property type="term" value="P:lipid metabolic process"/>
    <property type="evidence" value="ECO:0007669"/>
    <property type="project" value="InterPro"/>
</dbReference>
<proteinExistence type="predicted"/>
<dbReference type="Gene3D" id="3.40.50.1110">
    <property type="entry name" value="SGNH hydrolase"/>
    <property type="match status" value="1"/>
</dbReference>
<evidence type="ECO:0000313" key="3">
    <source>
        <dbReference type="EMBL" id="QMT40524.1"/>
    </source>
</evidence>
<dbReference type="SUPFAM" id="SSF52266">
    <property type="entry name" value="SGNH hydrolase"/>
    <property type="match status" value="1"/>
</dbReference>
<dbReference type="PANTHER" id="PTHR30383:SF24">
    <property type="entry name" value="THIOESTERASE 1_PROTEASE 1_LYSOPHOSPHOLIPASE L1"/>
    <property type="match status" value="1"/>
</dbReference>
<evidence type="ECO:0000313" key="4">
    <source>
        <dbReference type="Proteomes" id="UP000514752"/>
    </source>
</evidence>
<evidence type="ECO:0000256" key="1">
    <source>
        <dbReference type="SAM" id="SignalP"/>
    </source>
</evidence>
<feature type="signal peptide" evidence="1">
    <location>
        <begin position="1"/>
        <end position="27"/>
    </location>
</feature>
<dbReference type="CDD" id="cd01822">
    <property type="entry name" value="Lysophospholipase_L1_like"/>
    <property type="match status" value="1"/>
</dbReference>
<reference evidence="3 4" key="1">
    <citation type="submission" date="2020-07" db="EMBL/GenBank/DDBJ databases">
        <title>Genomic diversity of species in the Neisseriaceae family.</title>
        <authorList>
            <person name="Vincent A.T."/>
            <person name="Bernet E."/>
            <person name="Veyrier F.J."/>
        </authorList>
    </citation>
    <scope>NUCLEOTIDE SEQUENCE [LARGE SCALE GENOMIC DNA]</scope>
    <source>
        <strain evidence="3 4">DSM 22244</strain>
    </source>
</reference>
<dbReference type="PANTHER" id="PTHR30383">
    <property type="entry name" value="THIOESTERASE 1/PROTEASE 1/LYSOPHOSPHOLIPASE L1"/>
    <property type="match status" value="1"/>
</dbReference>
<name>A0A7D7RUZ9_9NEIS</name>
<dbReference type="InterPro" id="IPR008265">
    <property type="entry name" value="Lipase_GDSL_AS"/>
</dbReference>
<dbReference type="PROSITE" id="PS01098">
    <property type="entry name" value="LIPASE_GDSL_SER"/>
    <property type="match status" value="1"/>
</dbReference>
<feature type="chain" id="PRO_5028321142" evidence="1">
    <location>
        <begin position="28"/>
        <end position="209"/>
    </location>
</feature>
<accession>A0A7D7RUZ9</accession>
<organism evidence="3 4">
    <name type="scientific">Neisseria shayeganii</name>
    <dbReference type="NCBI Taxonomy" id="607712"/>
    <lineage>
        <taxon>Bacteria</taxon>
        <taxon>Pseudomonadati</taxon>
        <taxon>Pseudomonadota</taxon>
        <taxon>Betaproteobacteria</taxon>
        <taxon>Neisseriales</taxon>
        <taxon>Neisseriaceae</taxon>
        <taxon>Neisseria</taxon>
    </lineage>
</organism>
<dbReference type="PROSITE" id="PS51318">
    <property type="entry name" value="TAT"/>
    <property type="match status" value="1"/>
</dbReference>
<evidence type="ECO:0000259" key="2">
    <source>
        <dbReference type="Pfam" id="PF13472"/>
    </source>
</evidence>
<dbReference type="Pfam" id="PF13472">
    <property type="entry name" value="Lipase_GDSL_2"/>
    <property type="match status" value="1"/>
</dbReference>
<dbReference type="EMBL" id="CP059567">
    <property type="protein sequence ID" value="QMT40524.1"/>
    <property type="molecule type" value="Genomic_DNA"/>
</dbReference>
<dbReference type="KEGG" id="nsg:H3L94_00125"/>
<keyword evidence="1" id="KW-0732">Signal</keyword>
<dbReference type="InterPro" id="IPR006311">
    <property type="entry name" value="TAT_signal"/>
</dbReference>
<dbReference type="InterPro" id="IPR013830">
    <property type="entry name" value="SGNH_hydro"/>
</dbReference>
<dbReference type="Proteomes" id="UP000514752">
    <property type="component" value="Chromosome"/>
</dbReference>
<protein>
    <submittedName>
        <fullName evidence="3">Arylesterase</fullName>
    </submittedName>
</protein>
<dbReference type="GO" id="GO:0004622">
    <property type="term" value="F:phosphatidylcholine lysophospholipase activity"/>
    <property type="evidence" value="ECO:0007669"/>
    <property type="project" value="TreeGrafter"/>
</dbReference>
<dbReference type="RefSeq" id="WP_182122175.1">
    <property type="nucleotide sequence ID" value="NZ_CP059567.1"/>
</dbReference>
<gene>
    <name evidence="3" type="ORF">H3L94_00125</name>
</gene>